<dbReference type="Pfam" id="PF01799">
    <property type="entry name" value="Fer2_2"/>
    <property type="match status" value="1"/>
</dbReference>
<dbReference type="Gene3D" id="1.10.150.120">
    <property type="entry name" value="[2Fe-2S]-binding domain"/>
    <property type="match status" value="1"/>
</dbReference>
<gene>
    <name evidence="7" type="ORF">WAK64_19555</name>
</gene>
<keyword evidence="5" id="KW-0411">Iron-sulfur</keyword>
<comment type="caution">
    <text evidence="7">The sequence shown here is derived from an EMBL/GenBank/DDBJ whole genome shotgun (WGS) entry which is preliminary data.</text>
</comment>
<dbReference type="InterPro" id="IPR051452">
    <property type="entry name" value="Diverse_Oxidoreductases"/>
</dbReference>
<dbReference type="InterPro" id="IPR036010">
    <property type="entry name" value="2Fe-2S_ferredoxin-like_sf"/>
</dbReference>
<dbReference type="CDD" id="cd00207">
    <property type="entry name" value="fer2"/>
    <property type="match status" value="1"/>
</dbReference>
<evidence type="ECO:0000256" key="2">
    <source>
        <dbReference type="ARBA" id="ARBA00022723"/>
    </source>
</evidence>
<organism evidence="7 8">
    <name type="scientific">Bacillus spongiae</name>
    <dbReference type="NCBI Taxonomy" id="2683610"/>
    <lineage>
        <taxon>Bacteria</taxon>
        <taxon>Bacillati</taxon>
        <taxon>Bacillota</taxon>
        <taxon>Bacilli</taxon>
        <taxon>Bacillales</taxon>
        <taxon>Bacillaceae</taxon>
        <taxon>Bacillus</taxon>
    </lineage>
</organism>
<dbReference type="PROSITE" id="PS00197">
    <property type="entry name" value="2FE2S_FER_1"/>
    <property type="match status" value="1"/>
</dbReference>
<reference evidence="7 8" key="1">
    <citation type="journal article" date="2018" name="J. Microbiol.">
        <title>Bacillus spongiae sp. nov., isolated from sponge of Jeju Island.</title>
        <authorList>
            <person name="Lee G.E."/>
            <person name="Im W.T."/>
            <person name="Park J.S."/>
        </authorList>
    </citation>
    <scope>NUCLEOTIDE SEQUENCE [LARGE SCALE GENOMIC DNA]</scope>
    <source>
        <strain evidence="7 8">135PIL107-10</strain>
    </source>
</reference>
<evidence type="ECO:0000256" key="4">
    <source>
        <dbReference type="ARBA" id="ARBA00023004"/>
    </source>
</evidence>
<evidence type="ECO:0000256" key="5">
    <source>
        <dbReference type="ARBA" id="ARBA00023014"/>
    </source>
</evidence>
<proteinExistence type="predicted"/>
<sequence length="154" mass="17270">MITKLTVNINGQISEAVVRMAETLLETLREQYGLTGAKRGCENGDCGSCTVLIDNIPIKSCMLLTVETREKKIVTIEGLHNTPIQQAFLEKWAFQCGYCTSGFIMNAHSLIHHHPDADDERIEDWLGSNLCRCTSYQEIKEAVSSVLKKNHDRS</sequence>
<dbReference type="EMBL" id="JBBAXC010000022">
    <property type="protein sequence ID" value="MEI5909251.1"/>
    <property type="molecule type" value="Genomic_DNA"/>
</dbReference>
<dbReference type="SUPFAM" id="SSF47741">
    <property type="entry name" value="CO dehydrogenase ISP C-domain like"/>
    <property type="match status" value="1"/>
</dbReference>
<dbReference type="Gene3D" id="3.10.20.30">
    <property type="match status" value="1"/>
</dbReference>
<dbReference type="PANTHER" id="PTHR44379">
    <property type="entry name" value="OXIDOREDUCTASE WITH IRON-SULFUR SUBUNIT"/>
    <property type="match status" value="1"/>
</dbReference>
<dbReference type="InterPro" id="IPR012675">
    <property type="entry name" value="Beta-grasp_dom_sf"/>
</dbReference>
<keyword evidence="2" id="KW-0479">Metal-binding</keyword>
<dbReference type="RefSeq" id="WP_336588691.1">
    <property type="nucleotide sequence ID" value="NZ_JBBAXC010000022.1"/>
</dbReference>
<evidence type="ECO:0000256" key="1">
    <source>
        <dbReference type="ARBA" id="ARBA00022714"/>
    </source>
</evidence>
<evidence type="ECO:0000259" key="6">
    <source>
        <dbReference type="PROSITE" id="PS51085"/>
    </source>
</evidence>
<evidence type="ECO:0000313" key="7">
    <source>
        <dbReference type="EMBL" id="MEI5909251.1"/>
    </source>
</evidence>
<protein>
    <submittedName>
        <fullName evidence="7">(2Fe-2S)-binding protein</fullName>
    </submittedName>
</protein>
<keyword evidence="1" id="KW-0001">2Fe-2S</keyword>
<keyword evidence="3" id="KW-0560">Oxidoreductase</keyword>
<dbReference type="Pfam" id="PF00111">
    <property type="entry name" value="Fer2"/>
    <property type="match status" value="1"/>
</dbReference>
<name>A0ABU8HJC0_9BACI</name>
<dbReference type="InterPro" id="IPR006058">
    <property type="entry name" value="2Fe2S_fd_BS"/>
</dbReference>
<dbReference type="SUPFAM" id="SSF54292">
    <property type="entry name" value="2Fe-2S ferredoxin-like"/>
    <property type="match status" value="1"/>
</dbReference>
<dbReference type="PANTHER" id="PTHR44379:SF7">
    <property type="entry name" value="XANTHINE DEHYDROGENASE SUBUNIT E-RELATED"/>
    <property type="match status" value="1"/>
</dbReference>
<accession>A0ABU8HJC0</accession>
<dbReference type="InterPro" id="IPR002888">
    <property type="entry name" value="2Fe-2S-bd"/>
</dbReference>
<evidence type="ECO:0000256" key="3">
    <source>
        <dbReference type="ARBA" id="ARBA00023002"/>
    </source>
</evidence>
<keyword evidence="8" id="KW-1185">Reference proteome</keyword>
<dbReference type="InterPro" id="IPR001041">
    <property type="entry name" value="2Fe-2S_ferredoxin-type"/>
</dbReference>
<dbReference type="Proteomes" id="UP001312865">
    <property type="component" value="Unassembled WGS sequence"/>
</dbReference>
<dbReference type="PROSITE" id="PS51085">
    <property type="entry name" value="2FE2S_FER_2"/>
    <property type="match status" value="1"/>
</dbReference>
<keyword evidence="4" id="KW-0408">Iron</keyword>
<evidence type="ECO:0000313" key="8">
    <source>
        <dbReference type="Proteomes" id="UP001312865"/>
    </source>
</evidence>
<dbReference type="InterPro" id="IPR036884">
    <property type="entry name" value="2Fe-2S-bd_dom_sf"/>
</dbReference>
<feature type="domain" description="2Fe-2S ferredoxin-type" evidence="6">
    <location>
        <begin position="3"/>
        <end position="79"/>
    </location>
</feature>